<evidence type="ECO:0000256" key="1">
    <source>
        <dbReference type="ARBA" id="ARBA00004496"/>
    </source>
</evidence>
<dbReference type="GO" id="GO:0003676">
    <property type="term" value="F:nucleic acid binding"/>
    <property type="evidence" value="ECO:0007669"/>
    <property type="project" value="InterPro"/>
</dbReference>
<dbReference type="InterPro" id="IPR040025">
    <property type="entry name" value="Znf622/Rei1/Reh1"/>
</dbReference>
<dbReference type="SMART" id="SM00451">
    <property type="entry name" value="ZnF_U1"/>
    <property type="match status" value="1"/>
</dbReference>
<comment type="caution">
    <text evidence="11">The sequence shown here is derived from an EMBL/GenBank/DDBJ whole genome shotgun (WGS) entry which is preliminary data.</text>
</comment>
<evidence type="ECO:0000313" key="12">
    <source>
        <dbReference type="Proteomes" id="UP000697127"/>
    </source>
</evidence>
<dbReference type="InterPro" id="IPR013087">
    <property type="entry name" value="Znf_C2H2_type"/>
</dbReference>
<evidence type="ECO:0000259" key="10">
    <source>
        <dbReference type="PROSITE" id="PS00028"/>
    </source>
</evidence>
<keyword evidence="3" id="KW-0690">Ribosome biogenesis</keyword>
<reference evidence="11" key="1">
    <citation type="submission" date="2020-11" db="EMBL/GenBank/DDBJ databases">
        <title>Kefir isolates.</title>
        <authorList>
            <person name="Marcisauskas S."/>
            <person name="Kim Y."/>
            <person name="Blasche S."/>
        </authorList>
    </citation>
    <scope>NUCLEOTIDE SEQUENCE</scope>
    <source>
        <strain evidence="11">Olga-1</strain>
    </source>
</reference>
<evidence type="ECO:0000256" key="7">
    <source>
        <dbReference type="ARBA" id="ARBA00022833"/>
    </source>
</evidence>
<sequence length="405" mass="47534">MDSSVSSAYTCNSCQIQFSNSENQRSHMKGEWHRYNLKRRVAQLPPISEDLFNNKVNTSEKKKKEEEEEEKSKGQNEVDVKLNAKQLRKKQREELLEKKRKLLELAKNRLVGNGGRVIMGEDGKMVVEKKEETTEEKNLKEEVKEAAIKEEEENNVDEEQLIKEKLANKVDVPVTKCIFCKDEEFENIDGTLEHLFKNHGLYIPEKRFLINKEGLLAYLYEKIGYGNVCLSCNFQGRNFQSIIQHMLSKNHIKIPYENEEEKLEISDFYDFSKSYEIETNEKDTLDEDGEWEDVDEEELENDEDIDGEKLYASDYGLHLPNGMVLGHRSLAKYYRQNLKPEKEWSEAQGTVMAAETRKFVNTIDTKAIAAQKRVWNREAKSRDTNDRRAQKFINWQPHYRDELLQ</sequence>
<dbReference type="PANTHER" id="PTHR13182:SF21">
    <property type="entry name" value="CYTOPLASMIC 60S SUBUNIT BIOGENESIS FACTOR REI1"/>
    <property type="match status" value="1"/>
</dbReference>
<evidence type="ECO:0000256" key="9">
    <source>
        <dbReference type="SAM" id="MobiDB-lite"/>
    </source>
</evidence>
<keyword evidence="7" id="KW-0862">Zinc</keyword>
<dbReference type="PANTHER" id="PTHR13182">
    <property type="entry name" value="ZINC FINGER PROTEIN 622"/>
    <property type="match status" value="1"/>
</dbReference>
<comment type="similarity">
    <text evidence="8">Belongs to the REI1 family.</text>
</comment>
<dbReference type="PROSITE" id="PS00028">
    <property type="entry name" value="ZINC_FINGER_C2H2_1"/>
    <property type="match status" value="1"/>
</dbReference>
<evidence type="ECO:0000256" key="5">
    <source>
        <dbReference type="ARBA" id="ARBA00022737"/>
    </source>
</evidence>
<dbReference type="EMBL" id="PUHW01000113">
    <property type="protein sequence ID" value="KAG0688917.1"/>
    <property type="molecule type" value="Genomic_DNA"/>
</dbReference>
<feature type="region of interest" description="Disordered" evidence="9">
    <location>
        <begin position="46"/>
        <end position="77"/>
    </location>
</feature>
<dbReference type="GO" id="GO:0005737">
    <property type="term" value="C:cytoplasm"/>
    <property type="evidence" value="ECO:0007669"/>
    <property type="project" value="UniProtKB-SubCell"/>
</dbReference>
<dbReference type="GO" id="GO:0008270">
    <property type="term" value="F:zinc ion binding"/>
    <property type="evidence" value="ECO:0007669"/>
    <property type="project" value="UniProtKB-KW"/>
</dbReference>
<comment type="subcellular location">
    <subcellularLocation>
        <location evidence="1">Cytoplasm</location>
    </subcellularLocation>
</comment>
<keyword evidence="4" id="KW-0479">Metal-binding</keyword>
<keyword evidence="12" id="KW-1185">Reference proteome</keyword>
<dbReference type="SUPFAM" id="SSF57667">
    <property type="entry name" value="beta-beta-alpha zinc fingers"/>
    <property type="match status" value="1"/>
</dbReference>
<dbReference type="Proteomes" id="UP000697127">
    <property type="component" value="Unassembled WGS sequence"/>
</dbReference>
<feature type="domain" description="C2H2-type" evidence="10">
    <location>
        <begin position="11"/>
        <end position="33"/>
    </location>
</feature>
<organism evidence="11 12">
    <name type="scientific">Pichia californica</name>
    <dbReference type="NCBI Taxonomy" id="460514"/>
    <lineage>
        <taxon>Eukaryota</taxon>
        <taxon>Fungi</taxon>
        <taxon>Dikarya</taxon>
        <taxon>Ascomycota</taxon>
        <taxon>Saccharomycotina</taxon>
        <taxon>Pichiomycetes</taxon>
        <taxon>Pichiales</taxon>
        <taxon>Pichiaceae</taxon>
        <taxon>Pichia</taxon>
    </lineage>
</organism>
<keyword evidence="6" id="KW-0863">Zinc-finger</keyword>
<dbReference type="SMART" id="SM00355">
    <property type="entry name" value="ZnF_C2H2"/>
    <property type="match status" value="3"/>
</dbReference>
<dbReference type="Pfam" id="PF12756">
    <property type="entry name" value="zf-C2H2_2"/>
    <property type="match status" value="1"/>
</dbReference>
<proteinExistence type="inferred from homology"/>
<evidence type="ECO:0000256" key="2">
    <source>
        <dbReference type="ARBA" id="ARBA00022490"/>
    </source>
</evidence>
<evidence type="ECO:0000256" key="3">
    <source>
        <dbReference type="ARBA" id="ARBA00022517"/>
    </source>
</evidence>
<dbReference type="AlphaFoldDB" id="A0A9P6WKX3"/>
<protein>
    <recommendedName>
        <fullName evidence="10">C2H2-type domain-containing protein</fullName>
    </recommendedName>
</protein>
<evidence type="ECO:0000256" key="6">
    <source>
        <dbReference type="ARBA" id="ARBA00022771"/>
    </source>
</evidence>
<keyword evidence="5" id="KW-0677">Repeat</keyword>
<feature type="compositionally biased region" description="Basic and acidic residues" evidence="9">
    <location>
        <begin position="58"/>
        <end position="77"/>
    </location>
</feature>
<dbReference type="GO" id="GO:0042273">
    <property type="term" value="P:ribosomal large subunit biogenesis"/>
    <property type="evidence" value="ECO:0007669"/>
    <property type="project" value="TreeGrafter"/>
</dbReference>
<name>A0A9P6WKX3_9ASCO</name>
<dbReference type="InterPro" id="IPR003604">
    <property type="entry name" value="Matrin/U1-like-C_Znf_C2H2"/>
</dbReference>
<evidence type="ECO:0000256" key="8">
    <source>
        <dbReference type="ARBA" id="ARBA00034126"/>
    </source>
</evidence>
<evidence type="ECO:0000313" key="11">
    <source>
        <dbReference type="EMBL" id="KAG0688917.1"/>
    </source>
</evidence>
<evidence type="ECO:0000256" key="4">
    <source>
        <dbReference type="ARBA" id="ARBA00022723"/>
    </source>
</evidence>
<dbReference type="InterPro" id="IPR036236">
    <property type="entry name" value="Znf_C2H2_sf"/>
</dbReference>
<dbReference type="GO" id="GO:0030687">
    <property type="term" value="C:preribosome, large subunit precursor"/>
    <property type="evidence" value="ECO:0007669"/>
    <property type="project" value="TreeGrafter"/>
</dbReference>
<dbReference type="InterPro" id="IPR041661">
    <property type="entry name" value="ZN622/Rei1/Reh1_Znf-C2H2"/>
</dbReference>
<gene>
    <name evidence="11" type="ORF">C6P40_000356</name>
</gene>
<keyword evidence="2" id="KW-0963">Cytoplasm</keyword>
<accession>A0A9P6WKX3</accession>